<keyword evidence="1 3" id="KW-0808">Transferase</keyword>
<dbReference type="Proteomes" id="UP000245629">
    <property type="component" value="Chromosome 2"/>
</dbReference>
<dbReference type="InterPro" id="IPR000182">
    <property type="entry name" value="GNAT_dom"/>
</dbReference>
<name>A0A2S2CNW9_9PROT</name>
<gene>
    <name evidence="3" type="ORF">DEW08_07875</name>
</gene>
<evidence type="ECO:0000313" key="4">
    <source>
        <dbReference type="Proteomes" id="UP000245629"/>
    </source>
</evidence>
<accession>A0A2S2CNW9</accession>
<dbReference type="KEGG" id="azz:DEW08_07875"/>
<keyword evidence="4" id="KW-1185">Reference proteome</keyword>
<sequence>MSPRIRRLGAADAEAWRALRLEGLLVHPEAFGADHAEEAARPLSFFRDRLTGNPVWGAETGDGLAGTVGLLLRSGAKQRHKATLWGMYVRPGHRGTGVAEALVTALLDHAAGLVEVVQLAVAAGNRPACRFYERLGFRLYGVERHALLVGGTYHDEELRARFLRPAGD</sequence>
<dbReference type="PANTHER" id="PTHR13947">
    <property type="entry name" value="GNAT FAMILY N-ACETYLTRANSFERASE"/>
    <property type="match status" value="1"/>
</dbReference>
<evidence type="ECO:0000313" key="3">
    <source>
        <dbReference type="EMBL" id="AWK86182.1"/>
    </source>
</evidence>
<dbReference type="SUPFAM" id="SSF55729">
    <property type="entry name" value="Acyl-CoA N-acyltransferases (Nat)"/>
    <property type="match status" value="1"/>
</dbReference>
<feature type="domain" description="N-acetyltransferase" evidence="2">
    <location>
        <begin position="3"/>
        <end position="159"/>
    </location>
</feature>
<dbReference type="PROSITE" id="PS51186">
    <property type="entry name" value="GNAT"/>
    <property type="match status" value="1"/>
</dbReference>
<dbReference type="AlphaFoldDB" id="A0A2S2CNW9"/>
<evidence type="ECO:0000259" key="2">
    <source>
        <dbReference type="PROSITE" id="PS51186"/>
    </source>
</evidence>
<dbReference type="GO" id="GO:0008080">
    <property type="term" value="F:N-acetyltransferase activity"/>
    <property type="evidence" value="ECO:0007669"/>
    <property type="project" value="InterPro"/>
</dbReference>
<protein>
    <submittedName>
        <fullName evidence="3">GNAT family N-acetyltransferase</fullName>
    </submittedName>
</protein>
<evidence type="ECO:0000256" key="1">
    <source>
        <dbReference type="ARBA" id="ARBA00022679"/>
    </source>
</evidence>
<dbReference type="PANTHER" id="PTHR13947:SF37">
    <property type="entry name" value="LD18367P"/>
    <property type="match status" value="1"/>
</dbReference>
<reference evidence="4" key="1">
    <citation type="submission" date="2018-05" db="EMBL/GenBank/DDBJ databases">
        <title>Azospirillum thermophila sp. nov., a novel isolated from hot spring.</title>
        <authorList>
            <person name="Zhao Z."/>
        </authorList>
    </citation>
    <scope>NUCLEOTIDE SEQUENCE [LARGE SCALE GENOMIC DNA]</scope>
    <source>
        <strain evidence="4">CFH 70021</strain>
    </source>
</reference>
<dbReference type="Gene3D" id="3.40.630.30">
    <property type="match status" value="1"/>
</dbReference>
<dbReference type="RefSeq" id="WP_109325994.1">
    <property type="nucleotide sequence ID" value="NZ_CP029353.1"/>
</dbReference>
<dbReference type="InterPro" id="IPR016181">
    <property type="entry name" value="Acyl_CoA_acyltransferase"/>
</dbReference>
<dbReference type="EMBL" id="CP029353">
    <property type="protein sequence ID" value="AWK86182.1"/>
    <property type="molecule type" value="Genomic_DNA"/>
</dbReference>
<organism evidence="3 4">
    <name type="scientific">Azospirillum thermophilum</name>
    <dbReference type="NCBI Taxonomy" id="2202148"/>
    <lineage>
        <taxon>Bacteria</taxon>
        <taxon>Pseudomonadati</taxon>
        <taxon>Pseudomonadota</taxon>
        <taxon>Alphaproteobacteria</taxon>
        <taxon>Rhodospirillales</taxon>
        <taxon>Azospirillaceae</taxon>
        <taxon>Azospirillum</taxon>
    </lineage>
</organism>
<dbReference type="CDD" id="cd04301">
    <property type="entry name" value="NAT_SF"/>
    <property type="match status" value="1"/>
</dbReference>
<proteinExistence type="predicted"/>
<dbReference type="Pfam" id="PF00583">
    <property type="entry name" value="Acetyltransf_1"/>
    <property type="match status" value="1"/>
</dbReference>
<dbReference type="OrthoDB" id="9799092at2"/>
<dbReference type="InterPro" id="IPR050769">
    <property type="entry name" value="NAT_camello-type"/>
</dbReference>